<sequence>MINPAAAAADVAPVVVVAVVVKAVAVAQQTRTIVALMFSLHVCLFVCYACVAVIVSLTKKAECASVRAFKCKLNNHNLAFQRQYPETSLPGAMAVKIVVEDEADDQVDAATKKQKTKRTNK</sequence>
<organism evidence="2 3">
    <name type="scientific">Eumeta variegata</name>
    <name type="common">Bagworm moth</name>
    <name type="synonym">Eumeta japonica</name>
    <dbReference type="NCBI Taxonomy" id="151549"/>
    <lineage>
        <taxon>Eukaryota</taxon>
        <taxon>Metazoa</taxon>
        <taxon>Ecdysozoa</taxon>
        <taxon>Arthropoda</taxon>
        <taxon>Hexapoda</taxon>
        <taxon>Insecta</taxon>
        <taxon>Pterygota</taxon>
        <taxon>Neoptera</taxon>
        <taxon>Endopterygota</taxon>
        <taxon>Lepidoptera</taxon>
        <taxon>Glossata</taxon>
        <taxon>Ditrysia</taxon>
        <taxon>Tineoidea</taxon>
        <taxon>Psychidae</taxon>
        <taxon>Oiketicinae</taxon>
        <taxon>Eumeta</taxon>
    </lineage>
</organism>
<dbReference type="Proteomes" id="UP000299102">
    <property type="component" value="Unassembled WGS sequence"/>
</dbReference>
<dbReference type="AlphaFoldDB" id="A0A4C1SBE7"/>
<keyword evidence="1" id="KW-0812">Transmembrane</keyword>
<dbReference type="EMBL" id="BGZK01006381">
    <property type="protein sequence ID" value="GBO98410.1"/>
    <property type="molecule type" value="Genomic_DNA"/>
</dbReference>
<feature type="transmembrane region" description="Helical" evidence="1">
    <location>
        <begin position="33"/>
        <end position="57"/>
    </location>
</feature>
<evidence type="ECO:0000313" key="3">
    <source>
        <dbReference type="Proteomes" id="UP000299102"/>
    </source>
</evidence>
<accession>A0A4C1SBE7</accession>
<keyword evidence="3" id="KW-1185">Reference proteome</keyword>
<keyword evidence="1" id="KW-1133">Transmembrane helix</keyword>
<evidence type="ECO:0000313" key="2">
    <source>
        <dbReference type="EMBL" id="GBO98410.1"/>
    </source>
</evidence>
<feature type="transmembrane region" description="Helical" evidence="1">
    <location>
        <begin position="7"/>
        <end position="27"/>
    </location>
</feature>
<proteinExistence type="predicted"/>
<evidence type="ECO:0000256" key="1">
    <source>
        <dbReference type="SAM" id="Phobius"/>
    </source>
</evidence>
<protein>
    <submittedName>
        <fullName evidence="2">Uncharacterized protein</fullName>
    </submittedName>
</protein>
<reference evidence="2 3" key="1">
    <citation type="journal article" date="2019" name="Commun. Biol.">
        <title>The bagworm genome reveals a unique fibroin gene that provides high tensile strength.</title>
        <authorList>
            <person name="Kono N."/>
            <person name="Nakamura H."/>
            <person name="Ohtoshi R."/>
            <person name="Tomita M."/>
            <person name="Numata K."/>
            <person name="Arakawa K."/>
        </authorList>
    </citation>
    <scope>NUCLEOTIDE SEQUENCE [LARGE SCALE GENOMIC DNA]</scope>
</reference>
<gene>
    <name evidence="2" type="ORF">EVAR_71447_1</name>
</gene>
<keyword evidence="1" id="KW-0472">Membrane</keyword>
<comment type="caution">
    <text evidence="2">The sequence shown here is derived from an EMBL/GenBank/DDBJ whole genome shotgun (WGS) entry which is preliminary data.</text>
</comment>
<name>A0A4C1SBE7_EUMVA</name>
<feature type="non-terminal residue" evidence="2">
    <location>
        <position position="121"/>
    </location>
</feature>